<evidence type="ECO:0000313" key="2">
    <source>
        <dbReference type="Proteomes" id="UP001153555"/>
    </source>
</evidence>
<evidence type="ECO:0000313" key="1">
    <source>
        <dbReference type="EMBL" id="CAA0831352.1"/>
    </source>
</evidence>
<keyword evidence="2" id="KW-1185">Reference proteome</keyword>
<reference evidence="1" key="1">
    <citation type="submission" date="2019-12" db="EMBL/GenBank/DDBJ databases">
        <authorList>
            <person name="Scholes J."/>
        </authorList>
    </citation>
    <scope>NUCLEOTIDE SEQUENCE</scope>
</reference>
<organism evidence="1 2">
    <name type="scientific">Striga hermonthica</name>
    <name type="common">Purple witchweed</name>
    <name type="synonym">Buchnera hermonthica</name>
    <dbReference type="NCBI Taxonomy" id="68872"/>
    <lineage>
        <taxon>Eukaryota</taxon>
        <taxon>Viridiplantae</taxon>
        <taxon>Streptophyta</taxon>
        <taxon>Embryophyta</taxon>
        <taxon>Tracheophyta</taxon>
        <taxon>Spermatophyta</taxon>
        <taxon>Magnoliopsida</taxon>
        <taxon>eudicotyledons</taxon>
        <taxon>Gunneridae</taxon>
        <taxon>Pentapetalae</taxon>
        <taxon>asterids</taxon>
        <taxon>lamiids</taxon>
        <taxon>Lamiales</taxon>
        <taxon>Orobanchaceae</taxon>
        <taxon>Buchnereae</taxon>
        <taxon>Striga</taxon>
    </lineage>
</organism>
<protein>
    <submittedName>
        <fullName evidence="1">Uncharacterized protein</fullName>
    </submittedName>
</protein>
<dbReference type="AlphaFoldDB" id="A0A9N7RHW2"/>
<feature type="non-terminal residue" evidence="1">
    <location>
        <position position="135"/>
    </location>
</feature>
<gene>
    <name evidence="1" type="ORF">SHERM_26701</name>
</gene>
<comment type="caution">
    <text evidence="1">The sequence shown here is derived from an EMBL/GenBank/DDBJ whole genome shotgun (WGS) entry which is preliminary data.</text>
</comment>
<feature type="non-terminal residue" evidence="1">
    <location>
        <position position="1"/>
    </location>
</feature>
<dbReference type="Proteomes" id="UP001153555">
    <property type="component" value="Unassembled WGS sequence"/>
</dbReference>
<name>A0A9N7RHW2_STRHE</name>
<dbReference type="EMBL" id="CACSLK010027832">
    <property type="protein sequence ID" value="CAA0831352.1"/>
    <property type="molecule type" value="Genomic_DNA"/>
</dbReference>
<proteinExistence type="predicted"/>
<accession>A0A9N7RHW2</accession>
<sequence length="135" mass="14262">SSSTRAAVNPSRPLSVTNHREPAAITCNPGEPLLSGVHHRQAIVVRAAAAPPSPASLLTPLSIVRPSAVVSGAFSVIARSQQAASIAKLAAPPAVIVSPDERTPGLRTTRLGHHFVRRRVLIPRTVPKYDSIFVF</sequence>